<sequence length="96" mass="10628">MDLLPSNSASGRKQLSDRKISPPSSPLLTTNEMAKSKKCEFHSHTNHNQNKKAHRNGIKKPKTHYAGSMKGFRRNQKYARLGTQKALAAKKAEAAA</sequence>
<dbReference type="GO" id="GO:0003735">
    <property type="term" value="F:structural constituent of ribosome"/>
    <property type="evidence" value="ECO:0007669"/>
    <property type="project" value="UniProtKB-UniRule"/>
</dbReference>
<comment type="similarity">
    <text evidence="1 4">Belongs to the eukaryotic ribosomal protein eL29 family.</text>
</comment>
<evidence type="ECO:0000256" key="1">
    <source>
        <dbReference type="ARBA" id="ARBA00010247"/>
    </source>
</evidence>
<evidence type="ECO:0000313" key="6">
    <source>
        <dbReference type="EMBL" id="ELU45359.1"/>
    </source>
</evidence>
<dbReference type="OMA" id="KTHYAGS"/>
<dbReference type="PANTHER" id="PTHR12884:SF0">
    <property type="entry name" value="60S RIBOSOMAL PROTEIN L29"/>
    <property type="match status" value="1"/>
</dbReference>
<feature type="compositionally biased region" description="Polar residues" evidence="5">
    <location>
        <begin position="1"/>
        <end position="13"/>
    </location>
</feature>
<evidence type="ECO:0000256" key="4">
    <source>
        <dbReference type="RuleBase" id="RU364026"/>
    </source>
</evidence>
<keyword evidence="3 4" id="KW-0687">Ribonucleoprotein</keyword>
<proteinExistence type="inferred from homology"/>
<feature type="region of interest" description="Disordered" evidence="5">
    <location>
        <begin position="1"/>
        <end position="78"/>
    </location>
</feature>
<evidence type="ECO:0000256" key="2">
    <source>
        <dbReference type="ARBA" id="ARBA00022980"/>
    </source>
</evidence>
<gene>
    <name evidence="6" type="ORF">AG1IA_00593</name>
</gene>
<keyword evidence="7" id="KW-1185">Reference proteome</keyword>
<dbReference type="PANTHER" id="PTHR12884">
    <property type="entry name" value="60S RIBOSOMAL PROTEIN L29"/>
    <property type="match status" value="1"/>
</dbReference>
<dbReference type="OrthoDB" id="996720at2759"/>
<feature type="compositionally biased region" description="Basic residues" evidence="5">
    <location>
        <begin position="49"/>
        <end position="63"/>
    </location>
</feature>
<dbReference type="Pfam" id="PF01779">
    <property type="entry name" value="Ribosomal_L29e"/>
    <property type="match status" value="1"/>
</dbReference>
<name>L8X9K3_THACA</name>
<dbReference type="AlphaFoldDB" id="L8X9K3"/>
<evidence type="ECO:0000256" key="5">
    <source>
        <dbReference type="SAM" id="MobiDB-lite"/>
    </source>
</evidence>
<dbReference type="GO" id="GO:0022625">
    <property type="term" value="C:cytosolic large ribosomal subunit"/>
    <property type="evidence" value="ECO:0007669"/>
    <property type="project" value="TreeGrafter"/>
</dbReference>
<dbReference type="STRING" id="983506.L8X9K3"/>
<evidence type="ECO:0000313" key="7">
    <source>
        <dbReference type="Proteomes" id="UP000011668"/>
    </source>
</evidence>
<dbReference type="Proteomes" id="UP000011668">
    <property type="component" value="Unassembled WGS sequence"/>
</dbReference>
<organism evidence="6 7">
    <name type="scientific">Thanatephorus cucumeris (strain AG1-IA)</name>
    <name type="common">Rice sheath blight fungus</name>
    <name type="synonym">Rhizoctonia solani</name>
    <dbReference type="NCBI Taxonomy" id="983506"/>
    <lineage>
        <taxon>Eukaryota</taxon>
        <taxon>Fungi</taxon>
        <taxon>Dikarya</taxon>
        <taxon>Basidiomycota</taxon>
        <taxon>Agaricomycotina</taxon>
        <taxon>Agaricomycetes</taxon>
        <taxon>Cantharellales</taxon>
        <taxon>Ceratobasidiaceae</taxon>
        <taxon>Rhizoctonia</taxon>
        <taxon>Rhizoctonia solani AG-1</taxon>
    </lineage>
</organism>
<protein>
    <recommendedName>
        <fullName evidence="4">60S ribosomal protein L29</fullName>
    </recommendedName>
</protein>
<dbReference type="Gene3D" id="6.10.140.1730">
    <property type="match status" value="1"/>
</dbReference>
<keyword evidence="2 4" id="KW-0689">Ribosomal protein</keyword>
<evidence type="ECO:0000256" key="3">
    <source>
        <dbReference type="ARBA" id="ARBA00023274"/>
    </source>
</evidence>
<comment type="caution">
    <text evidence="6">The sequence shown here is derived from an EMBL/GenBank/DDBJ whole genome shotgun (WGS) entry which is preliminary data.</text>
</comment>
<accession>L8X9K3</accession>
<reference evidence="6 7" key="1">
    <citation type="journal article" date="2013" name="Nat. Commun.">
        <title>The evolution and pathogenic mechanisms of the rice sheath blight pathogen.</title>
        <authorList>
            <person name="Zheng A."/>
            <person name="Lin R."/>
            <person name="Xu L."/>
            <person name="Qin P."/>
            <person name="Tang C."/>
            <person name="Ai P."/>
            <person name="Zhang D."/>
            <person name="Liu Y."/>
            <person name="Sun Z."/>
            <person name="Feng H."/>
            <person name="Wang Y."/>
            <person name="Chen Y."/>
            <person name="Liang X."/>
            <person name="Fu R."/>
            <person name="Li Q."/>
            <person name="Zhang J."/>
            <person name="Yu X."/>
            <person name="Xie Z."/>
            <person name="Ding L."/>
            <person name="Guan P."/>
            <person name="Tang J."/>
            <person name="Liang Y."/>
            <person name="Wang S."/>
            <person name="Deng Q."/>
            <person name="Li S."/>
            <person name="Zhu J."/>
            <person name="Wang L."/>
            <person name="Liu H."/>
            <person name="Li P."/>
        </authorList>
    </citation>
    <scope>NUCLEOTIDE SEQUENCE [LARGE SCALE GENOMIC DNA]</scope>
    <source>
        <strain evidence="7">AG-1 IA</strain>
    </source>
</reference>
<dbReference type="InterPro" id="IPR002673">
    <property type="entry name" value="Ribosomal_eL29"/>
</dbReference>
<dbReference type="EMBL" id="AFRT01000091">
    <property type="protein sequence ID" value="ELU45359.1"/>
    <property type="molecule type" value="Genomic_DNA"/>
</dbReference>
<dbReference type="HOGENOM" id="CLU_163536_0_0_1"/>
<dbReference type="GO" id="GO:0002181">
    <property type="term" value="P:cytoplasmic translation"/>
    <property type="evidence" value="ECO:0007669"/>
    <property type="project" value="TreeGrafter"/>
</dbReference>
<feature type="compositionally biased region" description="Basic and acidic residues" evidence="5">
    <location>
        <begin position="34"/>
        <end position="43"/>
    </location>
</feature>